<keyword evidence="1" id="KW-0812">Transmembrane</keyword>
<dbReference type="EMBL" id="BMAW01047637">
    <property type="protein sequence ID" value="GFS61988.1"/>
    <property type="molecule type" value="Genomic_DNA"/>
</dbReference>
<keyword evidence="4" id="KW-1185">Reference proteome</keyword>
<feature type="domain" description="C2H2-type" evidence="2">
    <location>
        <begin position="91"/>
        <end position="111"/>
    </location>
</feature>
<reference evidence="3" key="1">
    <citation type="submission" date="2020-08" db="EMBL/GenBank/DDBJ databases">
        <title>Multicomponent nature underlies the extraordinary mechanical properties of spider dragline silk.</title>
        <authorList>
            <person name="Kono N."/>
            <person name="Nakamura H."/>
            <person name="Mori M."/>
            <person name="Yoshida Y."/>
            <person name="Ohtoshi R."/>
            <person name="Malay A.D."/>
            <person name="Moran D.A.P."/>
            <person name="Tomita M."/>
            <person name="Numata K."/>
            <person name="Arakawa K."/>
        </authorList>
    </citation>
    <scope>NUCLEOTIDE SEQUENCE</scope>
</reference>
<evidence type="ECO:0000259" key="2">
    <source>
        <dbReference type="PROSITE" id="PS00028"/>
    </source>
</evidence>
<dbReference type="AlphaFoldDB" id="A0A8X6IW82"/>
<evidence type="ECO:0000256" key="1">
    <source>
        <dbReference type="SAM" id="Phobius"/>
    </source>
</evidence>
<gene>
    <name evidence="3" type="ORF">NPIL_255671</name>
</gene>
<keyword evidence="1" id="KW-1133">Transmembrane helix</keyword>
<dbReference type="PROSITE" id="PS00028">
    <property type="entry name" value="ZINC_FINGER_C2H2_1"/>
    <property type="match status" value="1"/>
</dbReference>
<sequence>MRFCSPDHLPLLDLLLNSYFFLFLCPLSQIVPLKFFALEKDLLTTNLIMSQNEANVDRTSTSKNSLTPIALRTRQSGIELTYRDAALAGKCKLCPASFGSMERLKVHILNHKPNHKRKKALQAIQEVSRLPQ</sequence>
<comment type="caution">
    <text evidence="3">The sequence shown here is derived from an EMBL/GenBank/DDBJ whole genome shotgun (WGS) entry which is preliminary data.</text>
</comment>
<organism evidence="3 4">
    <name type="scientific">Nephila pilipes</name>
    <name type="common">Giant wood spider</name>
    <name type="synonym">Nephila maculata</name>
    <dbReference type="NCBI Taxonomy" id="299642"/>
    <lineage>
        <taxon>Eukaryota</taxon>
        <taxon>Metazoa</taxon>
        <taxon>Ecdysozoa</taxon>
        <taxon>Arthropoda</taxon>
        <taxon>Chelicerata</taxon>
        <taxon>Arachnida</taxon>
        <taxon>Araneae</taxon>
        <taxon>Araneomorphae</taxon>
        <taxon>Entelegynae</taxon>
        <taxon>Araneoidea</taxon>
        <taxon>Nephilidae</taxon>
        <taxon>Nephila</taxon>
    </lineage>
</organism>
<proteinExistence type="predicted"/>
<accession>A0A8X6IW82</accession>
<evidence type="ECO:0000313" key="4">
    <source>
        <dbReference type="Proteomes" id="UP000887013"/>
    </source>
</evidence>
<keyword evidence="1" id="KW-0472">Membrane</keyword>
<feature type="transmembrane region" description="Helical" evidence="1">
    <location>
        <begin position="20"/>
        <end position="38"/>
    </location>
</feature>
<name>A0A8X6IW82_NEPPI</name>
<dbReference type="InterPro" id="IPR013087">
    <property type="entry name" value="Znf_C2H2_type"/>
</dbReference>
<dbReference type="Proteomes" id="UP000887013">
    <property type="component" value="Unassembled WGS sequence"/>
</dbReference>
<evidence type="ECO:0000313" key="3">
    <source>
        <dbReference type="EMBL" id="GFS61988.1"/>
    </source>
</evidence>
<protein>
    <recommendedName>
        <fullName evidence="2">C2H2-type domain-containing protein</fullName>
    </recommendedName>
</protein>